<evidence type="ECO:0000256" key="1">
    <source>
        <dbReference type="ARBA" id="ARBA00023125"/>
    </source>
</evidence>
<dbReference type="Gene3D" id="1.10.10.60">
    <property type="entry name" value="Homeodomain-like"/>
    <property type="match status" value="2"/>
</dbReference>
<comment type="caution">
    <text evidence="3">The sequence shown here is derived from an EMBL/GenBank/DDBJ whole genome shotgun (WGS) entry which is preliminary data.</text>
</comment>
<accession>A0A3R6YX07</accession>
<evidence type="ECO:0000313" key="4">
    <source>
        <dbReference type="Proteomes" id="UP000285060"/>
    </source>
</evidence>
<keyword evidence="1" id="KW-0238">DNA-binding</keyword>
<dbReference type="GO" id="GO:0003677">
    <property type="term" value="F:DNA binding"/>
    <property type="evidence" value="ECO:0007669"/>
    <property type="project" value="UniProtKB-KW"/>
</dbReference>
<keyword evidence="4" id="KW-1185">Reference proteome</keyword>
<protein>
    <recommendedName>
        <fullName evidence="2">HTH CENPB-type domain-containing protein</fullName>
    </recommendedName>
</protein>
<dbReference type="PROSITE" id="PS51253">
    <property type="entry name" value="HTH_CENPB"/>
    <property type="match status" value="1"/>
</dbReference>
<dbReference type="InterPro" id="IPR006600">
    <property type="entry name" value="HTH_CenpB_DNA-bd_dom"/>
</dbReference>
<evidence type="ECO:0000313" key="3">
    <source>
        <dbReference type="EMBL" id="RHY20638.1"/>
    </source>
</evidence>
<evidence type="ECO:0000259" key="2">
    <source>
        <dbReference type="PROSITE" id="PS51253"/>
    </source>
</evidence>
<dbReference type="SMART" id="SM00674">
    <property type="entry name" value="CENPB"/>
    <property type="match status" value="1"/>
</dbReference>
<feature type="domain" description="HTH CENPB-type" evidence="2">
    <location>
        <begin position="73"/>
        <end position="145"/>
    </location>
</feature>
<reference evidence="3 4" key="1">
    <citation type="submission" date="2018-08" db="EMBL/GenBank/DDBJ databases">
        <title>Aphanomyces genome sequencing and annotation.</title>
        <authorList>
            <person name="Minardi D."/>
            <person name="Oidtmann B."/>
            <person name="Van Der Giezen M."/>
            <person name="Studholme D.J."/>
        </authorList>
    </citation>
    <scope>NUCLEOTIDE SEQUENCE [LARGE SCALE GENOMIC DNA]</scope>
    <source>
        <strain evidence="3 4">NJM0002</strain>
    </source>
</reference>
<dbReference type="InterPro" id="IPR009057">
    <property type="entry name" value="Homeodomain-like_sf"/>
</dbReference>
<dbReference type="Proteomes" id="UP000285060">
    <property type="component" value="Unassembled WGS sequence"/>
</dbReference>
<dbReference type="SUPFAM" id="SSF46689">
    <property type="entry name" value="Homeodomain-like"/>
    <property type="match status" value="1"/>
</dbReference>
<name>A0A3R6YX07_9STRA</name>
<dbReference type="VEuPathDB" id="FungiDB:H310_14772"/>
<dbReference type="Pfam" id="PF03221">
    <property type="entry name" value="HTH_Tnp_Tc5"/>
    <property type="match status" value="1"/>
</dbReference>
<organism evidence="3 4">
    <name type="scientific">Aphanomyces invadans</name>
    <dbReference type="NCBI Taxonomy" id="157072"/>
    <lineage>
        <taxon>Eukaryota</taxon>
        <taxon>Sar</taxon>
        <taxon>Stramenopiles</taxon>
        <taxon>Oomycota</taxon>
        <taxon>Saprolegniomycetes</taxon>
        <taxon>Saprolegniales</taxon>
        <taxon>Verrucalvaceae</taxon>
        <taxon>Aphanomyces</taxon>
    </lineage>
</organism>
<dbReference type="AlphaFoldDB" id="A0A3R6YX07"/>
<sequence length="166" mass="19285">MGDKRSKSKKLTIHDKNSIREFYKAHMSIKATQVQRWAAQQFGQSAHVTTIRRILKDERTIESYNIKEESAQCGFNNQRPKYPEHDREVANWVRTANSKNACVTGELILRAGQRIATKLNLSGRVSCSNGWLYRLQIRHNLKIYRLHGEAASAKFHNRRKRPVPRS</sequence>
<proteinExistence type="predicted"/>
<gene>
    <name evidence="3" type="ORF">DYB32_010370</name>
</gene>
<dbReference type="EMBL" id="QUSY01002586">
    <property type="protein sequence ID" value="RHY20638.1"/>
    <property type="molecule type" value="Genomic_DNA"/>
</dbReference>